<dbReference type="EMBL" id="MHHR01000005">
    <property type="protein sequence ID" value="OGY35046.1"/>
    <property type="molecule type" value="Genomic_DNA"/>
</dbReference>
<evidence type="ECO:0008006" key="3">
    <source>
        <dbReference type="Google" id="ProtNLM"/>
    </source>
</evidence>
<dbReference type="AlphaFoldDB" id="A0A1G1X4V5"/>
<sequence length="69" mass="7750">MNLLKGLISTGEVAIEPGARHTKIEHIRSGDVYPVPTGHRVINKHIVKAFQKWLASKGVCTKEEFDKRL</sequence>
<comment type="caution">
    <text evidence="1">The sequence shown here is derived from an EMBL/GenBank/DDBJ whole genome shotgun (WGS) entry which is preliminary data.</text>
</comment>
<evidence type="ECO:0000313" key="2">
    <source>
        <dbReference type="Proteomes" id="UP000177528"/>
    </source>
</evidence>
<dbReference type="Proteomes" id="UP000177528">
    <property type="component" value="Unassembled WGS sequence"/>
</dbReference>
<gene>
    <name evidence="1" type="ORF">A3D99_00705</name>
</gene>
<evidence type="ECO:0000313" key="1">
    <source>
        <dbReference type="EMBL" id="OGY35046.1"/>
    </source>
</evidence>
<organism evidence="1 2">
    <name type="scientific">Candidatus Andersenbacteria bacterium RIFCSPHIGHO2_12_FULL_45_11</name>
    <dbReference type="NCBI Taxonomy" id="1797281"/>
    <lineage>
        <taxon>Bacteria</taxon>
        <taxon>Candidatus Anderseniibacteriota</taxon>
    </lineage>
</organism>
<proteinExistence type="predicted"/>
<reference evidence="1 2" key="1">
    <citation type="journal article" date="2016" name="Nat. Commun.">
        <title>Thousands of microbial genomes shed light on interconnected biogeochemical processes in an aquifer system.</title>
        <authorList>
            <person name="Anantharaman K."/>
            <person name="Brown C.T."/>
            <person name="Hug L.A."/>
            <person name="Sharon I."/>
            <person name="Castelle C.J."/>
            <person name="Probst A.J."/>
            <person name="Thomas B.C."/>
            <person name="Singh A."/>
            <person name="Wilkins M.J."/>
            <person name="Karaoz U."/>
            <person name="Brodie E.L."/>
            <person name="Williams K.H."/>
            <person name="Hubbard S.S."/>
            <person name="Banfield J.F."/>
        </authorList>
    </citation>
    <scope>NUCLEOTIDE SEQUENCE [LARGE SCALE GENOMIC DNA]</scope>
</reference>
<protein>
    <recommendedName>
        <fullName evidence="3">Addiction module toxin, HicA family</fullName>
    </recommendedName>
</protein>
<name>A0A1G1X4V5_9BACT</name>
<accession>A0A1G1X4V5</accession>